<sequence length="82" mass="9026">MAEVNQQPGLSNQTSQEKEAEPCQESLEDLLTTLSNQIRSSDWLEKNTAEKFALENPEVAQAFKDAAEKSAVKQSAGDKNKT</sequence>
<evidence type="ECO:0000313" key="2">
    <source>
        <dbReference type="EMBL" id="KAK3779425.1"/>
    </source>
</evidence>
<feature type="compositionally biased region" description="Polar residues" evidence="1">
    <location>
        <begin position="1"/>
        <end position="15"/>
    </location>
</feature>
<accession>A0AAE1A1N3</accession>
<reference evidence="2" key="1">
    <citation type="journal article" date="2023" name="G3 (Bethesda)">
        <title>A reference genome for the long-term kleptoplast-retaining sea slug Elysia crispata morphotype clarki.</title>
        <authorList>
            <person name="Eastman K.E."/>
            <person name="Pendleton A.L."/>
            <person name="Shaikh M.A."/>
            <person name="Suttiyut T."/>
            <person name="Ogas R."/>
            <person name="Tomko P."/>
            <person name="Gavelis G."/>
            <person name="Widhalm J.R."/>
            <person name="Wisecaver J.H."/>
        </authorList>
    </citation>
    <scope>NUCLEOTIDE SEQUENCE</scope>
    <source>
        <strain evidence="2">ECLA1</strain>
    </source>
</reference>
<dbReference type="AlphaFoldDB" id="A0AAE1A1N3"/>
<protein>
    <submittedName>
        <fullName evidence="2">Uncharacterized protein</fullName>
    </submittedName>
</protein>
<keyword evidence="3" id="KW-1185">Reference proteome</keyword>
<organism evidence="2 3">
    <name type="scientific">Elysia crispata</name>
    <name type="common">lettuce slug</name>
    <dbReference type="NCBI Taxonomy" id="231223"/>
    <lineage>
        <taxon>Eukaryota</taxon>
        <taxon>Metazoa</taxon>
        <taxon>Spiralia</taxon>
        <taxon>Lophotrochozoa</taxon>
        <taxon>Mollusca</taxon>
        <taxon>Gastropoda</taxon>
        <taxon>Heterobranchia</taxon>
        <taxon>Euthyneura</taxon>
        <taxon>Panpulmonata</taxon>
        <taxon>Sacoglossa</taxon>
        <taxon>Placobranchoidea</taxon>
        <taxon>Plakobranchidae</taxon>
        <taxon>Elysia</taxon>
    </lineage>
</organism>
<comment type="caution">
    <text evidence="2">The sequence shown here is derived from an EMBL/GenBank/DDBJ whole genome shotgun (WGS) entry which is preliminary data.</text>
</comment>
<evidence type="ECO:0000313" key="3">
    <source>
        <dbReference type="Proteomes" id="UP001283361"/>
    </source>
</evidence>
<gene>
    <name evidence="2" type="ORF">RRG08_015826</name>
</gene>
<evidence type="ECO:0000256" key="1">
    <source>
        <dbReference type="SAM" id="MobiDB-lite"/>
    </source>
</evidence>
<dbReference type="Proteomes" id="UP001283361">
    <property type="component" value="Unassembled WGS sequence"/>
</dbReference>
<dbReference type="EMBL" id="JAWDGP010002837">
    <property type="protein sequence ID" value="KAK3779425.1"/>
    <property type="molecule type" value="Genomic_DNA"/>
</dbReference>
<name>A0AAE1A1N3_9GAST</name>
<feature type="region of interest" description="Disordered" evidence="1">
    <location>
        <begin position="1"/>
        <end position="25"/>
    </location>
</feature>
<proteinExistence type="predicted"/>